<dbReference type="Proteomes" id="UP000789570">
    <property type="component" value="Unassembled WGS sequence"/>
</dbReference>
<feature type="region of interest" description="Disordered" evidence="1">
    <location>
        <begin position="50"/>
        <end position="70"/>
    </location>
</feature>
<name>A0A9N9IQ64_9GLOM</name>
<feature type="non-terminal residue" evidence="2">
    <location>
        <position position="1"/>
    </location>
</feature>
<proteinExistence type="predicted"/>
<gene>
    <name evidence="2" type="ORF">FCALED_LOCUS15958</name>
</gene>
<dbReference type="EMBL" id="CAJVPQ010016571">
    <property type="protein sequence ID" value="CAG8745983.1"/>
    <property type="molecule type" value="Genomic_DNA"/>
</dbReference>
<dbReference type="OrthoDB" id="2389037at2759"/>
<organism evidence="2 3">
    <name type="scientific">Funneliformis caledonium</name>
    <dbReference type="NCBI Taxonomy" id="1117310"/>
    <lineage>
        <taxon>Eukaryota</taxon>
        <taxon>Fungi</taxon>
        <taxon>Fungi incertae sedis</taxon>
        <taxon>Mucoromycota</taxon>
        <taxon>Glomeromycotina</taxon>
        <taxon>Glomeromycetes</taxon>
        <taxon>Glomerales</taxon>
        <taxon>Glomeraceae</taxon>
        <taxon>Funneliformis</taxon>
    </lineage>
</organism>
<accession>A0A9N9IQ64</accession>
<reference evidence="2" key="1">
    <citation type="submission" date="2021-06" db="EMBL/GenBank/DDBJ databases">
        <authorList>
            <person name="Kallberg Y."/>
            <person name="Tangrot J."/>
            <person name="Rosling A."/>
        </authorList>
    </citation>
    <scope>NUCLEOTIDE SEQUENCE</scope>
    <source>
        <strain evidence="2">UK204</strain>
    </source>
</reference>
<sequence length="70" mass="7864">PQQPQYVTNVQNSCSVEEDISPAKSERRFASNDIPDLVIDQRIADNDEKSCFSASGQSHKKREAENIVQD</sequence>
<feature type="non-terminal residue" evidence="2">
    <location>
        <position position="70"/>
    </location>
</feature>
<evidence type="ECO:0000256" key="1">
    <source>
        <dbReference type="SAM" id="MobiDB-lite"/>
    </source>
</evidence>
<evidence type="ECO:0000313" key="3">
    <source>
        <dbReference type="Proteomes" id="UP000789570"/>
    </source>
</evidence>
<protein>
    <submittedName>
        <fullName evidence="2">17046_t:CDS:1</fullName>
    </submittedName>
</protein>
<dbReference type="AlphaFoldDB" id="A0A9N9IQ64"/>
<comment type="caution">
    <text evidence="2">The sequence shown here is derived from an EMBL/GenBank/DDBJ whole genome shotgun (WGS) entry which is preliminary data.</text>
</comment>
<evidence type="ECO:0000313" key="2">
    <source>
        <dbReference type="EMBL" id="CAG8745983.1"/>
    </source>
</evidence>
<keyword evidence="3" id="KW-1185">Reference proteome</keyword>